<keyword evidence="5" id="KW-0411">Iron-sulfur</keyword>
<evidence type="ECO:0000256" key="7">
    <source>
        <dbReference type="ARBA" id="ARBA00045681"/>
    </source>
</evidence>
<evidence type="ECO:0000256" key="4">
    <source>
        <dbReference type="ARBA" id="ARBA00023004"/>
    </source>
</evidence>
<organism evidence="11 12">
    <name type="scientific">Echria macrotheca</name>
    <dbReference type="NCBI Taxonomy" id="438768"/>
    <lineage>
        <taxon>Eukaryota</taxon>
        <taxon>Fungi</taxon>
        <taxon>Dikarya</taxon>
        <taxon>Ascomycota</taxon>
        <taxon>Pezizomycotina</taxon>
        <taxon>Sordariomycetes</taxon>
        <taxon>Sordariomycetidae</taxon>
        <taxon>Sordariales</taxon>
        <taxon>Schizotheciaceae</taxon>
        <taxon>Echria</taxon>
    </lineage>
</organism>
<feature type="region of interest" description="Disordered" evidence="8">
    <location>
        <begin position="866"/>
        <end position="898"/>
    </location>
</feature>
<dbReference type="GO" id="GO:0046872">
    <property type="term" value="F:metal ion binding"/>
    <property type="evidence" value="ECO:0007669"/>
    <property type="project" value="UniProtKB-KW"/>
</dbReference>
<keyword evidence="2" id="KW-0479">Metal-binding</keyword>
<dbReference type="InterPro" id="IPR052571">
    <property type="entry name" value="Mt_RNA_Methyltransferase"/>
</dbReference>
<feature type="region of interest" description="Disordered" evidence="8">
    <location>
        <begin position="180"/>
        <end position="205"/>
    </location>
</feature>
<feature type="region of interest" description="Disordered" evidence="8">
    <location>
        <begin position="916"/>
        <end position="935"/>
    </location>
</feature>
<keyword evidence="3" id="KW-0809">Transit peptide</keyword>
<evidence type="ECO:0000256" key="1">
    <source>
        <dbReference type="ARBA" id="ARBA00004173"/>
    </source>
</evidence>
<dbReference type="InterPro" id="IPR013766">
    <property type="entry name" value="Thioredoxin_domain"/>
</dbReference>
<feature type="region of interest" description="Disordered" evidence="8">
    <location>
        <begin position="245"/>
        <end position="264"/>
    </location>
</feature>
<dbReference type="InterPro" id="IPR036249">
    <property type="entry name" value="Thioredoxin-like_sf"/>
</dbReference>
<gene>
    <name evidence="11" type="ORF">QBC47DRAFT_411373</name>
</gene>
<evidence type="ECO:0000256" key="9">
    <source>
        <dbReference type="SAM" id="Phobius"/>
    </source>
</evidence>
<dbReference type="InterPro" id="IPR015324">
    <property type="entry name" value="Ribosomal_Rsm22-like"/>
</dbReference>
<evidence type="ECO:0000313" key="11">
    <source>
        <dbReference type="EMBL" id="KAK1758695.1"/>
    </source>
</evidence>
<proteinExistence type="predicted"/>
<feature type="region of interest" description="Disordered" evidence="8">
    <location>
        <begin position="118"/>
        <end position="137"/>
    </location>
</feature>
<dbReference type="GO" id="GO:0005763">
    <property type="term" value="C:mitochondrial small ribosomal subunit"/>
    <property type="evidence" value="ECO:0007669"/>
    <property type="project" value="TreeGrafter"/>
</dbReference>
<evidence type="ECO:0000259" key="10">
    <source>
        <dbReference type="PROSITE" id="PS51352"/>
    </source>
</evidence>
<dbReference type="PANTHER" id="PTHR13184:SF5">
    <property type="entry name" value="METHYLTRANSFERASE-LIKE PROTEIN 17, MITOCHONDRIAL"/>
    <property type="match status" value="1"/>
</dbReference>
<dbReference type="InterPro" id="IPR017937">
    <property type="entry name" value="Thioredoxin_CS"/>
</dbReference>
<evidence type="ECO:0000256" key="2">
    <source>
        <dbReference type="ARBA" id="ARBA00022723"/>
    </source>
</evidence>
<dbReference type="SUPFAM" id="SSF52833">
    <property type="entry name" value="Thioredoxin-like"/>
    <property type="match status" value="1"/>
</dbReference>
<feature type="domain" description="Thioredoxin" evidence="10">
    <location>
        <begin position="1"/>
        <end position="108"/>
    </location>
</feature>
<feature type="compositionally biased region" description="Polar residues" evidence="8">
    <location>
        <begin position="188"/>
        <end position="197"/>
    </location>
</feature>
<dbReference type="Pfam" id="PF09243">
    <property type="entry name" value="Rsm22"/>
    <property type="match status" value="1"/>
</dbReference>
<name>A0AAJ0BIQ7_9PEZI</name>
<evidence type="ECO:0000313" key="12">
    <source>
        <dbReference type="Proteomes" id="UP001239445"/>
    </source>
</evidence>
<dbReference type="PANTHER" id="PTHR13184">
    <property type="entry name" value="37S RIBOSOMAL PROTEIN S22"/>
    <property type="match status" value="1"/>
</dbReference>
<dbReference type="PROSITE" id="PS00194">
    <property type="entry name" value="THIOREDOXIN_1"/>
    <property type="match status" value="1"/>
</dbReference>
<dbReference type="Gene3D" id="3.40.50.150">
    <property type="entry name" value="Vaccinia Virus protein VP39"/>
    <property type="match status" value="1"/>
</dbReference>
<dbReference type="GO" id="GO:0006412">
    <property type="term" value="P:translation"/>
    <property type="evidence" value="ECO:0007669"/>
    <property type="project" value="InterPro"/>
</dbReference>
<comment type="function">
    <text evidence="7">Mitochondrial ribosome (mitoribosome) assembly factor. Binds at the interface of the head and body domains of the mitochondrial small ribosomal subunit (mt-SSU), occluding the mRNA channel and preventing compaction of the head domain towards the body. Probable inactive methyltransferase: retains the characteristic folding and ability to bind S-adenosyl-L-methionine, but it probably lost its methyltransferase activity.</text>
</comment>
<dbReference type="AlphaFoldDB" id="A0AAJ0BIQ7"/>
<keyword evidence="9" id="KW-0472">Membrane</keyword>
<reference evidence="11" key="1">
    <citation type="submission" date="2023-06" db="EMBL/GenBank/DDBJ databases">
        <title>Genome-scale phylogeny and comparative genomics of the fungal order Sordariales.</title>
        <authorList>
            <consortium name="Lawrence Berkeley National Laboratory"/>
            <person name="Hensen N."/>
            <person name="Bonometti L."/>
            <person name="Westerberg I."/>
            <person name="Brannstrom I.O."/>
            <person name="Guillou S."/>
            <person name="Cros-Aarteil S."/>
            <person name="Calhoun S."/>
            <person name="Haridas S."/>
            <person name="Kuo A."/>
            <person name="Mondo S."/>
            <person name="Pangilinan J."/>
            <person name="Riley R."/>
            <person name="Labutti K."/>
            <person name="Andreopoulos B."/>
            <person name="Lipzen A."/>
            <person name="Chen C."/>
            <person name="Yanf M."/>
            <person name="Daum C."/>
            <person name="Ng V."/>
            <person name="Clum A."/>
            <person name="Steindorff A."/>
            <person name="Ohm R."/>
            <person name="Martin F."/>
            <person name="Silar P."/>
            <person name="Natvig D."/>
            <person name="Lalanne C."/>
            <person name="Gautier V."/>
            <person name="Ament-Velasquez S.L."/>
            <person name="Kruys A."/>
            <person name="Hutchinson M.I."/>
            <person name="Powell A.J."/>
            <person name="Barry K."/>
            <person name="Miller A.N."/>
            <person name="Grigoriev I.V."/>
            <person name="Debuchy R."/>
            <person name="Gladieux P."/>
            <person name="Thoren M.H."/>
            <person name="Johannesson H."/>
        </authorList>
    </citation>
    <scope>NUCLEOTIDE SEQUENCE</scope>
    <source>
        <strain evidence="11">PSN4</strain>
    </source>
</reference>
<evidence type="ECO:0000256" key="3">
    <source>
        <dbReference type="ARBA" id="ARBA00022946"/>
    </source>
</evidence>
<keyword evidence="4" id="KW-0408">Iron</keyword>
<feature type="region of interest" description="Disordered" evidence="8">
    <location>
        <begin position="344"/>
        <end position="368"/>
    </location>
</feature>
<feature type="transmembrane region" description="Helical" evidence="9">
    <location>
        <begin position="148"/>
        <end position="169"/>
    </location>
</feature>
<feature type="compositionally biased region" description="Acidic residues" evidence="8">
    <location>
        <begin position="349"/>
        <end position="368"/>
    </location>
</feature>
<evidence type="ECO:0000256" key="8">
    <source>
        <dbReference type="SAM" id="MobiDB-lite"/>
    </source>
</evidence>
<protein>
    <submittedName>
        <fullName evidence="11">37s ribosomal protein rsm22 protein</fullName>
    </submittedName>
</protein>
<dbReference type="EMBL" id="MU839829">
    <property type="protein sequence ID" value="KAK1758695.1"/>
    <property type="molecule type" value="Genomic_DNA"/>
</dbReference>
<dbReference type="Proteomes" id="UP001239445">
    <property type="component" value="Unassembled WGS sequence"/>
</dbReference>
<comment type="subcellular location">
    <subcellularLocation>
        <location evidence="1">Mitochondrion</location>
    </subcellularLocation>
</comment>
<sequence length="961" mass="105692">MSTVKIGSAAQWRQIVNSSSVVVADFYADWCGPCKMIAPTFESLSTKYSKPNRITFCKVDVDNQGEVAQQYSVRAMPTFLILHNGSVIQTVQGANPPALTSAVEAAVKLAGSGGGATFSSPGHRLGGSGPAPRAAGGNSVSRPLNFNLNGLIGAIITFFGLYFTSLFSLDPPARQFTVSARSYEKQETSSTQKNQDNAPEADAEHPETIVRQARQTFGQTLPPGYLSEEEYGLYVRLYGPPLRETRPEDVGIPHRGESGDVIDSTPKHSLFREIEGGELEEVEYSLENSAVFQGPVEGDDITQDNEDAAGPLAELHVDYMNVTANNRREYAALMKLQRDFEAASLAAPEEAEEEIIEEHPEEEDIDEDLPETEPDAVFDKWVPQQRTHPNTILGQWGPNPSTVHLPKAHFVEPITQLLGRTDITHIKSAAEKLFGGPGLPLSPATPDFRGPAPPQRGLPLQATQPRMSDIDADVYISTVLPPLYATVLSTLVEVRKRLGADWIRGLLERADGKGPRVLDIGGGGAGLAAWQEVLDAEWDLLHENDAEARARGPPGKKTVIVGSDHLRHRISRFLHNTTFLPRLPDYLHSVEGSERQLDSDNNPAPRKRFDVIIASHILLPKDKDYARKAILDNLWAMLEPNGGVLIVLEKGHPRGFEAVASVRMRLLDEFIIAPKSGEVQEEIETPATHVRDREPGMIIAPCTNHTKCPLYLTPGLSPGRKDFCHFDQRFIRPPFLQRILGSTHRNHEDVKFSYVAVRRGAQPDGLGSSSQQSSAVYLQGKEATDRAFAGYGNTDAAAPNPLSLPRNVKPPLKGHGHITMEVCTPAGAIERWVVPKSFSKQAYRDARKAQWGDLWALGAKTRTHRNPRLGRIDDGVIKDPNDGGVRSQRAAEAGKRKRDKVVQLNVDPMVGLLSAREKYPRGKGPTPRRTKGGRRVMIEDLLKEAGIDQLEEEDPEERELR</sequence>
<dbReference type="GO" id="GO:0051536">
    <property type="term" value="F:iron-sulfur cluster binding"/>
    <property type="evidence" value="ECO:0007669"/>
    <property type="project" value="UniProtKB-KW"/>
</dbReference>
<keyword evidence="9" id="KW-1133">Transmembrane helix</keyword>
<dbReference type="CDD" id="cd02947">
    <property type="entry name" value="TRX_family"/>
    <property type="match status" value="1"/>
</dbReference>
<keyword evidence="9" id="KW-0812">Transmembrane</keyword>
<comment type="caution">
    <text evidence="11">The sequence shown here is derived from an EMBL/GenBank/DDBJ whole genome shotgun (WGS) entry which is preliminary data.</text>
</comment>
<keyword evidence="11" id="KW-0687">Ribonucleoprotein</keyword>
<accession>A0AAJ0BIQ7</accession>
<dbReference type="GO" id="GO:0008168">
    <property type="term" value="F:methyltransferase activity"/>
    <property type="evidence" value="ECO:0007669"/>
    <property type="project" value="InterPro"/>
</dbReference>
<feature type="compositionally biased region" description="Basic and acidic residues" evidence="8">
    <location>
        <begin position="245"/>
        <end position="258"/>
    </location>
</feature>
<dbReference type="SUPFAM" id="SSF53335">
    <property type="entry name" value="S-adenosyl-L-methionine-dependent methyltransferases"/>
    <property type="match status" value="1"/>
</dbReference>
<dbReference type="PROSITE" id="PS51352">
    <property type="entry name" value="THIOREDOXIN_2"/>
    <property type="match status" value="1"/>
</dbReference>
<evidence type="ECO:0000256" key="6">
    <source>
        <dbReference type="ARBA" id="ARBA00023128"/>
    </source>
</evidence>
<feature type="compositionally biased region" description="Basic and acidic residues" evidence="8">
    <location>
        <begin position="870"/>
        <end position="881"/>
    </location>
</feature>
<dbReference type="Pfam" id="PF00085">
    <property type="entry name" value="Thioredoxin"/>
    <property type="match status" value="1"/>
</dbReference>
<keyword evidence="11" id="KW-0689">Ribosomal protein</keyword>
<keyword evidence="12" id="KW-1185">Reference proteome</keyword>
<dbReference type="Gene3D" id="3.40.30.10">
    <property type="entry name" value="Glutaredoxin"/>
    <property type="match status" value="1"/>
</dbReference>
<evidence type="ECO:0000256" key="5">
    <source>
        <dbReference type="ARBA" id="ARBA00023014"/>
    </source>
</evidence>
<keyword evidence="6" id="KW-0496">Mitochondrion</keyword>
<dbReference type="GO" id="GO:0003735">
    <property type="term" value="F:structural constituent of ribosome"/>
    <property type="evidence" value="ECO:0007669"/>
    <property type="project" value="TreeGrafter"/>
</dbReference>
<dbReference type="InterPro" id="IPR029063">
    <property type="entry name" value="SAM-dependent_MTases_sf"/>
</dbReference>